<evidence type="ECO:0000313" key="1">
    <source>
        <dbReference type="EMBL" id="ACU15234.1"/>
    </source>
</evidence>
<name>C6T128_SOYBN</name>
<organism evidence="1">
    <name type="scientific">Glycine max</name>
    <name type="common">Soybean</name>
    <name type="synonym">Glycine hispida</name>
    <dbReference type="NCBI Taxonomy" id="3847"/>
    <lineage>
        <taxon>Eukaryota</taxon>
        <taxon>Viridiplantae</taxon>
        <taxon>Streptophyta</taxon>
        <taxon>Embryophyta</taxon>
        <taxon>Tracheophyta</taxon>
        <taxon>Spermatophyta</taxon>
        <taxon>Magnoliopsida</taxon>
        <taxon>eudicotyledons</taxon>
        <taxon>Gunneridae</taxon>
        <taxon>Pentapetalae</taxon>
        <taxon>rosids</taxon>
        <taxon>fabids</taxon>
        <taxon>Fabales</taxon>
        <taxon>Fabaceae</taxon>
        <taxon>Papilionoideae</taxon>
        <taxon>50 kb inversion clade</taxon>
        <taxon>NPAAA clade</taxon>
        <taxon>indigoferoid/millettioid clade</taxon>
        <taxon>Phaseoleae</taxon>
        <taxon>Glycine</taxon>
        <taxon>Glycine subgen. Soja</taxon>
    </lineage>
</organism>
<protein>
    <submittedName>
        <fullName evidence="1">Uncharacterized protein</fullName>
    </submittedName>
</protein>
<proteinExistence type="evidence at transcript level"/>
<dbReference type="EMBL" id="BT091134">
    <property type="protein sequence ID" value="ACU15234.1"/>
    <property type="molecule type" value="mRNA"/>
</dbReference>
<accession>C6T128</accession>
<feature type="non-terminal residue" evidence="1">
    <location>
        <position position="36"/>
    </location>
</feature>
<dbReference type="AlphaFoldDB" id="C6T128"/>
<sequence>MWSSNHDVLDQQLDAPSLPQHLNIDLQHEHEEQMFL</sequence>
<reference evidence="1" key="1">
    <citation type="submission" date="2009-08" db="EMBL/GenBank/DDBJ databases">
        <authorList>
            <person name="Cheung F."/>
            <person name="Xiao Y."/>
            <person name="Chan A."/>
            <person name="Moskal W."/>
            <person name="Town C.D."/>
        </authorList>
    </citation>
    <scope>NUCLEOTIDE SEQUENCE</scope>
</reference>